<keyword evidence="6 11" id="KW-0472">Membrane</keyword>
<dbReference type="Pfam" id="PF00001">
    <property type="entry name" value="7tm_1"/>
    <property type="match status" value="1"/>
</dbReference>
<evidence type="ECO:0000256" key="1">
    <source>
        <dbReference type="ARBA" id="ARBA00004141"/>
    </source>
</evidence>
<dbReference type="PRINTS" id="PR00237">
    <property type="entry name" value="GPCRRHODOPSN"/>
</dbReference>
<protein>
    <submittedName>
        <fullName evidence="13">G_PROTEIN_RECEP_F1_2 domain-containing protein</fullName>
    </submittedName>
</protein>
<evidence type="ECO:0000259" key="12">
    <source>
        <dbReference type="PROSITE" id="PS50262"/>
    </source>
</evidence>
<dbReference type="PANTHER" id="PTHR24235">
    <property type="entry name" value="NEUROPEPTIDE Y RECEPTOR"/>
    <property type="match status" value="1"/>
</dbReference>
<keyword evidence="5 9" id="KW-0297">G-protein coupled receptor</keyword>
<evidence type="ECO:0000256" key="6">
    <source>
        <dbReference type="ARBA" id="ARBA00023136"/>
    </source>
</evidence>
<dbReference type="PANTHER" id="PTHR24235:SF12">
    <property type="entry name" value="G-PROTEIN COUPLED RECEPTORS FAMILY 1 PROFILE DOMAIN-CONTAINING PROTEIN"/>
    <property type="match status" value="1"/>
</dbReference>
<evidence type="ECO:0000256" key="9">
    <source>
        <dbReference type="RuleBase" id="RU000688"/>
    </source>
</evidence>
<comment type="similarity">
    <text evidence="2 9">Belongs to the G-protein coupled receptor 1 family.</text>
</comment>
<keyword evidence="3 9" id="KW-0812">Transmembrane</keyword>
<sequence>MDCETTVLDSVDAIRAYIDQCFTNNSIKENYRQVLEEHLEKASSNSAWLNSTLVGLTFVYVVMICIGFTGNILVIIVVICNKVMRASPRNLFIFNLAFSDLILCIITQPLNLYRILSFRHGWQLGLPMCKLTSMVQGTNVYVSSMSITAIALDRFRLIMKPSRQDINVRTVYIIICVLWLLAFILSTPVGVFATLPTADGRPVCSEVTLNYSMRITKLVYSILGMVLLYGTPVTLVSIAYAHICILVHKRINKRPYQSQADALSSKVTQPRRENTEFSAMQESSPNRPTATGIVSDVGPLCNYFLQRKLTDDPANVRFGGNKPGSSHRRPSRHRRTSFLLASVAVFFAISWLPLNIVNLFLDLRELNFQVVSVNQITDWKKNATSLSAAALAKANAVLLSQSLVQRARSDDYLSLSGDTILIIQAVCLLLVLISACINPMLYGWLNENFRRRFKQLLRCPNKKTIIMQKESQLSKAWPINKKRSPYALWPRTFSHKPQRRNISGQFSLSTYHPTSQKTSSQLDVLQRSRSLDVAVCRSSSAFKDGAPASSAESQLSRGVLLETDIDAN</sequence>
<dbReference type="GO" id="GO:0004983">
    <property type="term" value="F:neuropeptide Y receptor activity"/>
    <property type="evidence" value="ECO:0007669"/>
    <property type="project" value="InterPro"/>
</dbReference>
<dbReference type="PROSITE" id="PS50262">
    <property type="entry name" value="G_PROTEIN_RECEP_F1_2"/>
    <property type="match status" value="1"/>
</dbReference>
<evidence type="ECO:0000256" key="7">
    <source>
        <dbReference type="ARBA" id="ARBA00023170"/>
    </source>
</evidence>
<feature type="transmembrane region" description="Helical" evidence="11">
    <location>
        <begin position="420"/>
        <end position="445"/>
    </location>
</feature>
<evidence type="ECO:0000256" key="4">
    <source>
        <dbReference type="ARBA" id="ARBA00022989"/>
    </source>
</evidence>
<dbReference type="PROSITE" id="PS00237">
    <property type="entry name" value="G_PROTEIN_RECEP_F1_1"/>
    <property type="match status" value="1"/>
</dbReference>
<evidence type="ECO:0000313" key="13">
    <source>
        <dbReference type="WBParaSite" id="MCU_004371-RA"/>
    </source>
</evidence>
<dbReference type="InterPro" id="IPR000611">
    <property type="entry name" value="NPY_rcpt"/>
</dbReference>
<feature type="region of interest" description="Disordered" evidence="10">
    <location>
        <begin position="262"/>
        <end position="288"/>
    </location>
</feature>
<dbReference type="InterPro" id="IPR000276">
    <property type="entry name" value="GPCR_Rhodpsn"/>
</dbReference>
<dbReference type="SMART" id="SM01381">
    <property type="entry name" value="7TM_GPCR_Srsx"/>
    <property type="match status" value="1"/>
</dbReference>
<dbReference type="InterPro" id="IPR017452">
    <property type="entry name" value="GPCR_Rhodpsn_7TM"/>
</dbReference>
<feature type="transmembrane region" description="Helical" evidence="11">
    <location>
        <begin position="338"/>
        <end position="361"/>
    </location>
</feature>
<keyword evidence="8 9" id="KW-0807">Transducer</keyword>
<feature type="transmembrane region" description="Helical" evidence="11">
    <location>
        <begin position="172"/>
        <end position="198"/>
    </location>
</feature>
<comment type="subcellular location">
    <subcellularLocation>
        <location evidence="1">Membrane</location>
        <topology evidence="1">Multi-pass membrane protein</topology>
    </subcellularLocation>
</comment>
<evidence type="ECO:0000256" key="11">
    <source>
        <dbReference type="SAM" id="Phobius"/>
    </source>
</evidence>
<evidence type="ECO:0000256" key="5">
    <source>
        <dbReference type="ARBA" id="ARBA00023040"/>
    </source>
</evidence>
<name>A0A5K3F2D9_MESCO</name>
<evidence type="ECO:0000256" key="10">
    <source>
        <dbReference type="SAM" id="MobiDB-lite"/>
    </source>
</evidence>
<dbReference type="PRINTS" id="PR01012">
    <property type="entry name" value="NRPEPTIDEYR"/>
</dbReference>
<dbReference type="GO" id="GO:0016020">
    <property type="term" value="C:membrane"/>
    <property type="evidence" value="ECO:0007669"/>
    <property type="project" value="UniProtKB-SubCell"/>
</dbReference>
<feature type="transmembrane region" description="Helical" evidence="11">
    <location>
        <begin position="92"/>
        <end position="113"/>
    </location>
</feature>
<keyword evidence="4 11" id="KW-1133">Transmembrane helix</keyword>
<dbReference type="AlphaFoldDB" id="A0A5K3F2D9"/>
<feature type="transmembrane region" description="Helical" evidence="11">
    <location>
        <begin position="218"/>
        <end position="247"/>
    </location>
</feature>
<evidence type="ECO:0000256" key="3">
    <source>
        <dbReference type="ARBA" id="ARBA00022692"/>
    </source>
</evidence>
<dbReference type="WBParaSite" id="MCU_004371-RA">
    <property type="protein sequence ID" value="MCU_004371-RA"/>
    <property type="gene ID" value="MCU_004371"/>
</dbReference>
<feature type="transmembrane region" description="Helical" evidence="11">
    <location>
        <begin position="133"/>
        <end position="152"/>
    </location>
</feature>
<evidence type="ECO:0000256" key="8">
    <source>
        <dbReference type="ARBA" id="ARBA00023224"/>
    </source>
</evidence>
<feature type="compositionally biased region" description="Polar residues" evidence="10">
    <location>
        <begin position="276"/>
        <end position="288"/>
    </location>
</feature>
<reference evidence="13" key="1">
    <citation type="submission" date="2019-11" db="UniProtKB">
        <authorList>
            <consortium name="WormBaseParasite"/>
        </authorList>
    </citation>
    <scope>IDENTIFICATION</scope>
</reference>
<evidence type="ECO:0000256" key="2">
    <source>
        <dbReference type="ARBA" id="ARBA00010663"/>
    </source>
</evidence>
<proteinExistence type="inferred from homology"/>
<keyword evidence="7 9" id="KW-0675">Receptor</keyword>
<dbReference type="Gene3D" id="1.20.1070.10">
    <property type="entry name" value="Rhodopsin 7-helix transmembrane proteins"/>
    <property type="match status" value="1"/>
</dbReference>
<accession>A0A5K3F2D9</accession>
<feature type="domain" description="G-protein coupled receptors family 1 profile" evidence="12">
    <location>
        <begin position="70"/>
        <end position="442"/>
    </location>
</feature>
<organism evidence="13">
    <name type="scientific">Mesocestoides corti</name>
    <name type="common">Flatworm</name>
    <dbReference type="NCBI Taxonomy" id="53468"/>
    <lineage>
        <taxon>Eukaryota</taxon>
        <taxon>Metazoa</taxon>
        <taxon>Spiralia</taxon>
        <taxon>Lophotrochozoa</taxon>
        <taxon>Platyhelminthes</taxon>
        <taxon>Cestoda</taxon>
        <taxon>Eucestoda</taxon>
        <taxon>Cyclophyllidea</taxon>
        <taxon>Mesocestoididae</taxon>
        <taxon>Mesocestoides</taxon>
    </lineage>
</organism>
<dbReference type="SUPFAM" id="SSF81321">
    <property type="entry name" value="Family A G protein-coupled receptor-like"/>
    <property type="match status" value="1"/>
</dbReference>
<feature type="transmembrane region" description="Helical" evidence="11">
    <location>
        <begin position="58"/>
        <end position="80"/>
    </location>
</feature>